<dbReference type="RefSeq" id="WP_262842715.1">
    <property type="nucleotide sequence ID" value="NZ_JANZYP010000013.1"/>
</dbReference>
<evidence type="ECO:0008006" key="3">
    <source>
        <dbReference type="Google" id="ProtNLM"/>
    </source>
</evidence>
<name>A0ABV9E624_9ACTN</name>
<protein>
    <recommendedName>
        <fullName evidence="3">WXG100 family type VII secretion target</fullName>
    </recommendedName>
</protein>
<keyword evidence="2" id="KW-1185">Reference proteome</keyword>
<dbReference type="Proteomes" id="UP001595891">
    <property type="component" value="Unassembled WGS sequence"/>
</dbReference>
<comment type="caution">
    <text evidence="1">The sequence shown here is derived from an EMBL/GenBank/DDBJ whole genome shotgun (WGS) entry which is preliminary data.</text>
</comment>
<evidence type="ECO:0000313" key="1">
    <source>
        <dbReference type="EMBL" id="MFC4584703.1"/>
    </source>
</evidence>
<accession>A0ABV9E624</accession>
<evidence type="ECO:0000313" key="2">
    <source>
        <dbReference type="Proteomes" id="UP001595891"/>
    </source>
</evidence>
<dbReference type="EMBL" id="JBHSFN010000001">
    <property type="protein sequence ID" value="MFC4584703.1"/>
    <property type="molecule type" value="Genomic_DNA"/>
</dbReference>
<proteinExistence type="predicted"/>
<reference evidence="2" key="1">
    <citation type="journal article" date="2019" name="Int. J. Syst. Evol. Microbiol.">
        <title>The Global Catalogue of Microorganisms (GCM) 10K type strain sequencing project: providing services to taxonomists for standard genome sequencing and annotation.</title>
        <authorList>
            <consortium name="The Broad Institute Genomics Platform"/>
            <consortium name="The Broad Institute Genome Sequencing Center for Infectious Disease"/>
            <person name="Wu L."/>
            <person name="Ma J."/>
        </authorList>
    </citation>
    <scope>NUCLEOTIDE SEQUENCE [LARGE SCALE GENOMIC DNA]</scope>
    <source>
        <strain evidence="2">CCUG 49560</strain>
    </source>
</reference>
<organism evidence="1 2">
    <name type="scientific">Sphaerisporangium corydalis</name>
    <dbReference type="NCBI Taxonomy" id="1441875"/>
    <lineage>
        <taxon>Bacteria</taxon>
        <taxon>Bacillati</taxon>
        <taxon>Actinomycetota</taxon>
        <taxon>Actinomycetes</taxon>
        <taxon>Streptosporangiales</taxon>
        <taxon>Streptosporangiaceae</taxon>
        <taxon>Sphaerisporangium</taxon>
    </lineage>
</organism>
<sequence length="137" mass="13758">MAIPDDPGGGGSTAPTTDVSSTDLAKAGGAFTQESVTLDKAVMDAVAALAALGEFWGGDENGQKFYHGVGGGKGFLSALTDAVTHIGHIEDGYSLIGAKLATSGGNLDTAQWNTVADLATVVAQDELYTPTTKAKVA</sequence>
<gene>
    <name evidence="1" type="ORF">ACFO8L_01365</name>
</gene>